<dbReference type="Proteomes" id="UP000198847">
    <property type="component" value="Unassembled WGS sequence"/>
</dbReference>
<protein>
    <recommendedName>
        <fullName evidence="3">DUF951 domain-containing protein</fullName>
    </recommendedName>
</protein>
<name>A0A1H8XLW6_9FIRM</name>
<dbReference type="STRING" id="112903.SAMN04490178_12524"/>
<proteinExistence type="predicted"/>
<organism evidence="1 2">
    <name type="scientific">Propionispora vibrioides</name>
    <dbReference type="NCBI Taxonomy" id="112903"/>
    <lineage>
        <taxon>Bacteria</taxon>
        <taxon>Bacillati</taxon>
        <taxon>Bacillota</taxon>
        <taxon>Negativicutes</taxon>
        <taxon>Selenomonadales</taxon>
        <taxon>Sporomusaceae</taxon>
        <taxon>Propionispora</taxon>
    </lineage>
</organism>
<accession>A0A1H8XLW6</accession>
<sequence length="69" mass="7972">MERIQYKIGDIVKMKKQHPCGSDRWEITRTGIDFGIKCLGCGRWVMVPRPKFEKAVKTIVGRTDEPAEH</sequence>
<dbReference type="PANTHER" id="PTHR38455:SF1">
    <property type="entry name" value="DUF951 DOMAIN-CONTAINING PROTEIN"/>
    <property type="match status" value="1"/>
</dbReference>
<keyword evidence="2" id="KW-1185">Reference proteome</keyword>
<evidence type="ECO:0000313" key="1">
    <source>
        <dbReference type="EMBL" id="SEP40308.1"/>
    </source>
</evidence>
<dbReference type="OrthoDB" id="9802710at2"/>
<evidence type="ECO:0000313" key="2">
    <source>
        <dbReference type="Proteomes" id="UP000198847"/>
    </source>
</evidence>
<evidence type="ECO:0008006" key="3">
    <source>
        <dbReference type="Google" id="ProtNLM"/>
    </source>
</evidence>
<dbReference type="EMBL" id="FODY01000025">
    <property type="protein sequence ID" value="SEP40308.1"/>
    <property type="molecule type" value="Genomic_DNA"/>
</dbReference>
<gene>
    <name evidence="1" type="ORF">SAMN04490178_12524</name>
</gene>
<dbReference type="InterPro" id="IPR009296">
    <property type="entry name" value="DUF951"/>
</dbReference>
<dbReference type="AlphaFoldDB" id="A0A1H8XLW6"/>
<dbReference type="RefSeq" id="WP_091750217.1">
    <property type="nucleotide sequence ID" value="NZ_FODY01000025.1"/>
</dbReference>
<dbReference type="PANTHER" id="PTHR38455">
    <property type="entry name" value="HYPOTHETICAL CYTOSOLIC PROTEIN"/>
    <property type="match status" value="1"/>
</dbReference>
<dbReference type="Pfam" id="PF06107">
    <property type="entry name" value="DUF951"/>
    <property type="match status" value="1"/>
</dbReference>
<dbReference type="PIRSF" id="PIRSF037263">
    <property type="entry name" value="DUF951_bac"/>
    <property type="match status" value="1"/>
</dbReference>
<reference evidence="1 2" key="1">
    <citation type="submission" date="2016-10" db="EMBL/GenBank/DDBJ databases">
        <authorList>
            <person name="de Groot N.N."/>
        </authorList>
    </citation>
    <scope>NUCLEOTIDE SEQUENCE [LARGE SCALE GENOMIC DNA]</scope>
    <source>
        <strain evidence="1 2">DSM 13305</strain>
    </source>
</reference>